<dbReference type="CDD" id="cd07821">
    <property type="entry name" value="PYR_PYL_RCAR_like"/>
    <property type="match status" value="1"/>
</dbReference>
<dbReference type="InterPro" id="IPR019587">
    <property type="entry name" value="Polyketide_cyclase/dehydratase"/>
</dbReference>
<sequence>MSGRTYSFEVTRTSTAPAATLFRLVTDGANWSKWAKPIVVHSSWARQGDPAPGGVGAVRKLGMWPVLVQEETVEYEPDRRHVYKLIAPSNPVKDYVSEVVLTPNPSGGTDLRWTGSFVEGVRGTGPVMRAAMGGAVRFFARRLVETAERESNPQR</sequence>
<dbReference type="Gene3D" id="3.30.530.20">
    <property type="match status" value="1"/>
</dbReference>
<dbReference type="Pfam" id="PF10604">
    <property type="entry name" value="Polyketide_cyc2"/>
    <property type="match status" value="1"/>
</dbReference>
<organism evidence="1 2">
    <name type="scientific">Mycobacterium scrofulaceum</name>
    <dbReference type="NCBI Taxonomy" id="1783"/>
    <lineage>
        <taxon>Bacteria</taxon>
        <taxon>Bacillati</taxon>
        <taxon>Actinomycetota</taxon>
        <taxon>Actinomycetes</taxon>
        <taxon>Mycobacteriales</taxon>
        <taxon>Mycobacteriaceae</taxon>
        <taxon>Mycobacterium</taxon>
    </lineage>
</organism>
<dbReference type="RefSeq" id="WP_067303432.1">
    <property type="nucleotide sequence ID" value="NZ_LZJY01000132.1"/>
</dbReference>
<dbReference type="SUPFAM" id="SSF55961">
    <property type="entry name" value="Bet v1-like"/>
    <property type="match status" value="1"/>
</dbReference>
<proteinExistence type="predicted"/>
<evidence type="ECO:0000313" key="1">
    <source>
        <dbReference type="EMBL" id="OBI06143.1"/>
    </source>
</evidence>
<dbReference type="AlphaFoldDB" id="A0A1A2VZY0"/>
<dbReference type="InterPro" id="IPR023393">
    <property type="entry name" value="START-like_dom_sf"/>
</dbReference>
<evidence type="ECO:0000313" key="2">
    <source>
        <dbReference type="Proteomes" id="UP000092207"/>
    </source>
</evidence>
<reference evidence="1 2" key="1">
    <citation type="submission" date="2016-06" db="EMBL/GenBank/DDBJ databases">
        <authorList>
            <person name="Kjaerup R.B."/>
            <person name="Dalgaard T.S."/>
            <person name="Juul-Madsen H.R."/>
        </authorList>
    </citation>
    <scope>NUCLEOTIDE SEQUENCE [LARGE SCALE GENOMIC DNA]</scope>
    <source>
        <strain evidence="1 2">E2838</strain>
    </source>
</reference>
<dbReference type="EMBL" id="LZJY01000132">
    <property type="protein sequence ID" value="OBI06143.1"/>
    <property type="molecule type" value="Genomic_DNA"/>
</dbReference>
<dbReference type="Proteomes" id="UP000092207">
    <property type="component" value="Unassembled WGS sequence"/>
</dbReference>
<comment type="caution">
    <text evidence="1">The sequence shown here is derived from an EMBL/GenBank/DDBJ whole genome shotgun (WGS) entry which is preliminary data.</text>
</comment>
<name>A0A1A2VZY0_MYCSC</name>
<protein>
    <submittedName>
        <fullName evidence="1">Polyketide cyclase</fullName>
    </submittedName>
</protein>
<accession>A0A1A2VZY0</accession>
<gene>
    <name evidence="1" type="ORF">A5679_12525</name>
</gene>